<feature type="transmembrane region" description="Helical" evidence="2">
    <location>
        <begin position="5"/>
        <end position="23"/>
    </location>
</feature>
<dbReference type="AlphaFoldDB" id="A0A061R816"/>
<dbReference type="GO" id="GO:0005524">
    <property type="term" value="F:ATP binding"/>
    <property type="evidence" value="ECO:0007669"/>
    <property type="project" value="InterPro"/>
</dbReference>
<dbReference type="GO" id="GO:0004674">
    <property type="term" value="F:protein serine/threonine kinase activity"/>
    <property type="evidence" value="ECO:0007669"/>
    <property type="project" value="TreeGrafter"/>
</dbReference>
<dbReference type="EMBL" id="GBEZ01019656">
    <property type="protein sequence ID" value="JAC66929.1"/>
    <property type="molecule type" value="Transcribed_RNA"/>
</dbReference>
<evidence type="ECO:0000256" key="1">
    <source>
        <dbReference type="SAM" id="MobiDB-lite"/>
    </source>
</evidence>
<dbReference type="SMART" id="SM00220">
    <property type="entry name" value="S_TKc"/>
    <property type="match status" value="1"/>
</dbReference>
<feature type="domain" description="Protein kinase" evidence="3">
    <location>
        <begin position="668"/>
        <end position="979"/>
    </location>
</feature>
<keyword evidence="2" id="KW-0812">Transmembrane</keyword>
<proteinExistence type="predicted"/>
<dbReference type="InterPro" id="IPR000719">
    <property type="entry name" value="Prot_kinase_dom"/>
</dbReference>
<dbReference type="InterPro" id="IPR011009">
    <property type="entry name" value="Kinase-like_dom_sf"/>
</dbReference>
<sequence>MRLEYYYSIFITIIFALLVWNAVPLCALEDGSYQPIAVENTTALLKALREEKTQDILLPRFLDFNSDTRPVKVRHKLTLRPSDGDTVWNLRNNAGVIEVLEGAELFFKGDVTFVGCGVGTDATRCGGVAASLPRAFSMKGGRVVLDGSQVLCDGASWQGEGHTEMLRKADPDAEVTMVTTRKLAVEKFTGCTDHGSTYPSWELRNASLIRDVPGCYERGLAVATGRELQQALQEDRRVGSIYLVDSIVMLSPEWPEMNVTWQVNVTGCGGVVWDTNNLPQRLFLWHNGVLTIDGKGNMTIANSRATPRRGHAWMLVGAFSVEFGIIHMKDLNITSSQPSALHPETVRLNPPRNWPLQCCDEGDIEHKGPEILLLREWALSKSAWVLGSAGSVIEDTGEWQFTNVYANVAEIEPCFSDYSVRVSNAAQLYNALMDHELNHIELMSSVDLHDWDEPCVISRPGVTVRACVPEAARSYVVTVPPESRVITVEHGASLSFEGDITLAFQAARSGPTPYPLDAEGTLAFLGMRLDCSGTCPIDGRLLEKGGTTQEDGTVVVQHLKIAASDILGAPDGAGGTWVLNNTELLAVLGSADSGQAGIVVAAVAGVAALAVVAWFVYRWRARRSAAKEPNLQSIEDGIIEGGGPLQGMVAMVQSRIQKVNDSKPKDRVQILELLGTGGNGKVYRGLWKGVTVAYKIVQLPPNKSKLEREQKKMAMETVISSSLRHPNVVQTFSYEIVPYEIGEGQEAGRANTDFSASITQTNMTDLTDYAENNKNLVLWEVSIVQEYCNRGSLRNALQQGAMPGQASEGGPPGMECCLLVAEDVACGMNHIHSMQICHGDLKAHNILLTSQERDEPPHIVAKVADFGLSVLLNTEQTHVSGVNQGTVTHMAPEILMSGQMTFKSDVYAYGILLFELFSGRRAYEGMSAIAITQKVVHSNFRPTFPATTPLKVVELACRCWDSNPEARPSFDDIIAEIRVLKDMNKRGLLKKVSSATVSTSASVSRDSSNVTPDLIEAVCVRNLQMQGSASEPGSRSARELSRSRLRSSISREPETDVVQEEKGEETDGGCSDDEDVDGNSVADETIVLTGKFLKDLASEKEP</sequence>
<keyword evidence="4" id="KW-0808">Transferase</keyword>
<dbReference type="SUPFAM" id="SSF56112">
    <property type="entry name" value="Protein kinase-like (PK-like)"/>
    <property type="match status" value="1"/>
</dbReference>
<dbReference type="PROSITE" id="PS50011">
    <property type="entry name" value="PROTEIN_KINASE_DOM"/>
    <property type="match status" value="1"/>
</dbReference>
<dbReference type="PANTHER" id="PTHR44329:SF214">
    <property type="entry name" value="PROTEIN KINASE DOMAIN-CONTAINING PROTEIN"/>
    <property type="match status" value="1"/>
</dbReference>
<dbReference type="PROSITE" id="PS00108">
    <property type="entry name" value="PROTEIN_KINASE_ST"/>
    <property type="match status" value="1"/>
</dbReference>
<keyword evidence="2" id="KW-1133">Transmembrane helix</keyword>
<name>A0A061R816_9CHLO</name>
<dbReference type="InterPro" id="IPR008271">
    <property type="entry name" value="Ser/Thr_kinase_AS"/>
</dbReference>
<evidence type="ECO:0000313" key="4">
    <source>
        <dbReference type="EMBL" id="JAC66929.1"/>
    </source>
</evidence>
<keyword evidence="2" id="KW-0472">Membrane</keyword>
<keyword evidence="4" id="KW-0418">Kinase</keyword>
<feature type="transmembrane region" description="Helical" evidence="2">
    <location>
        <begin position="596"/>
        <end position="617"/>
    </location>
</feature>
<dbReference type="PANTHER" id="PTHR44329">
    <property type="entry name" value="SERINE/THREONINE-PROTEIN KINASE TNNI3K-RELATED"/>
    <property type="match status" value="1"/>
</dbReference>
<feature type="region of interest" description="Disordered" evidence="1">
    <location>
        <begin position="1025"/>
        <end position="1081"/>
    </location>
</feature>
<dbReference type="InterPro" id="IPR051681">
    <property type="entry name" value="Ser/Thr_Kinases-Pseudokinases"/>
</dbReference>
<dbReference type="Gene3D" id="1.10.510.10">
    <property type="entry name" value="Transferase(Phosphotransferase) domain 1"/>
    <property type="match status" value="1"/>
</dbReference>
<evidence type="ECO:0000259" key="3">
    <source>
        <dbReference type="PROSITE" id="PS50011"/>
    </source>
</evidence>
<accession>A0A061R816</accession>
<organism evidence="4">
    <name type="scientific">Tetraselmis sp. GSL018</name>
    <dbReference type="NCBI Taxonomy" id="582737"/>
    <lineage>
        <taxon>Eukaryota</taxon>
        <taxon>Viridiplantae</taxon>
        <taxon>Chlorophyta</taxon>
        <taxon>core chlorophytes</taxon>
        <taxon>Chlorodendrophyceae</taxon>
        <taxon>Chlorodendrales</taxon>
        <taxon>Chlorodendraceae</taxon>
        <taxon>Tetraselmis</taxon>
    </lineage>
</organism>
<feature type="compositionally biased region" description="Acidic residues" evidence="1">
    <location>
        <begin position="1055"/>
        <end position="1077"/>
    </location>
</feature>
<dbReference type="InterPro" id="IPR001245">
    <property type="entry name" value="Ser-Thr/Tyr_kinase_cat_dom"/>
</dbReference>
<dbReference type="Gene3D" id="3.30.200.20">
    <property type="entry name" value="Phosphorylase Kinase, domain 1"/>
    <property type="match status" value="1"/>
</dbReference>
<dbReference type="PRINTS" id="PR00109">
    <property type="entry name" value="TYRKINASE"/>
</dbReference>
<protein>
    <submittedName>
        <fullName evidence="4">Kinase-like protein</fullName>
    </submittedName>
</protein>
<dbReference type="Pfam" id="PF07714">
    <property type="entry name" value="PK_Tyr_Ser-Thr"/>
    <property type="match status" value="1"/>
</dbReference>
<evidence type="ECO:0000256" key="2">
    <source>
        <dbReference type="SAM" id="Phobius"/>
    </source>
</evidence>
<gene>
    <name evidence="4" type="ORF">TSPGSL018_12433</name>
</gene>
<reference evidence="4" key="1">
    <citation type="submission" date="2014-05" db="EMBL/GenBank/DDBJ databases">
        <title>The transcriptome of the halophilic microalga Tetraselmis sp. GSL018 isolated from the Great Salt Lake, Utah.</title>
        <authorList>
            <person name="Jinkerson R.E."/>
            <person name="D'Adamo S."/>
            <person name="Posewitz M.C."/>
        </authorList>
    </citation>
    <scope>NUCLEOTIDE SEQUENCE</scope>
    <source>
        <strain evidence="4">GSL018</strain>
    </source>
</reference>